<reference evidence="1 2" key="1">
    <citation type="submission" date="2019-08" db="EMBL/GenBank/DDBJ databases">
        <title>Draft genome sequence of Lysobacter sp. UKS-15.</title>
        <authorList>
            <person name="Im W.-T."/>
        </authorList>
    </citation>
    <scope>NUCLEOTIDE SEQUENCE [LARGE SCALE GENOMIC DNA]</scope>
    <source>
        <strain evidence="1 2">UKS-15</strain>
    </source>
</reference>
<sequence>MNIGKLSSFAHNVADSLASGICFMVGVLGVDIHGEAAASPVGHITVDFLAGTASGSPASPELKAAIERYAQHLPELARRHGLDSAEIAAMTARFGTDPVEGPHFVVTVETTDGRQSVDQYVGVPGKRYGRPRRSRRAA</sequence>
<accession>A0A5D8Z0Z8</accession>
<dbReference type="AlphaFoldDB" id="A0A5D8Z0Z8"/>
<dbReference type="EMBL" id="VTRV01000110">
    <property type="protein sequence ID" value="TZF88340.1"/>
    <property type="molecule type" value="Genomic_DNA"/>
</dbReference>
<evidence type="ECO:0000313" key="2">
    <source>
        <dbReference type="Proteomes" id="UP000323164"/>
    </source>
</evidence>
<dbReference type="OrthoDB" id="7568174at2"/>
<dbReference type="Proteomes" id="UP000323164">
    <property type="component" value="Unassembled WGS sequence"/>
</dbReference>
<protein>
    <submittedName>
        <fullName evidence="1">Uncharacterized protein</fullName>
    </submittedName>
</protein>
<name>A0A5D8Z0Z8_9GAMM</name>
<keyword evidence="2" id="KW-1185">Reference proteome</keyword>
<organism evidence="1 2">
    <name type="scientific">Cognatilysobacter lacus</name>
    <dbReference type="NCBI Taxonomy" id="1643323"/>
    <lineage>
        <taxon>Bacteria</taxon>
        <taxon>Pseudomonadati</taxon>
        <taxon>Pseudomonadota</taxon>
        <taxon>Gammaproteobacteria</taxon>
        <taxon>Lysobacterales</taxon>
        <taxon>Lysobacteraceae</taxon>
        <taxon>Cognatilysobacter</taxon>
    </lineage>
</organism>
<dbReference type="RefSeq" id="WP_149353207.1">
    <property type="nucleotide sequence ID" value="NZ_VTRV01000110.1"/>
</dbReference>
<comment type="caution">
    <text evidence="1">The sequence shown here is derived from an EMBL/GenBank/DDBJ whole genome shotgun (WGS) entry which is preliminary data.</text>
</comment>
<evidence type="ECO:0000313" key="1">
    <source>
        <dbReference type="EMBL" id="TZF88340.1"/>
    </source>
</evidence>
<gene>
    <name evidence="1" type="ORF">FW784_10025</name>
</gene>
<proteinExistence type="predicted"/>